<accession>A0A0F9BYV1</accession>
<reference evidence="1" key="1">
    <citation type="journal article" date="2015" name="Nature">
        <title>Complex archaea that bridge the gap between prokaryotes and eukaryotes.</title>
        <authorList>
            <person name="Spang A."/>
            <person name="Saw J.H."/>
            <person name="Jorgensen S.L."/>
            <person name="Zaremba-Niedzwiedzka K."/>
            <person name="Martijn J."/>
            <person name="Lind A.E."/>
            <person name="van Eijk R."/>
            <person name="Schleper C."/>
            <person name="Guy L."/>
            <person name="Ettema T.J."/>
        </authorList>
    </citation>
    <scope>NUCLEOTIDE SEQUENCE</scope>
</reference>
<gene>
    <name evidence="1" type="ORF">LCGC14_2671890</name>
</gene>
<evidence type="ECO:0000313" key="1">
    <source>
        <dbReference type="EMBL" id="KKK95524.1"/>
    </source>
</evidence>
<dbReference type="EMBL" id="LAZR01046875">
    <property type="protein sequence ID" value="KKK95524.1"/>
    <property type="molecule type" value="Genomic_DNA"/>
</dbReference>
<comment type="caution">
    <text evidence="1">The sequence shown here is derived from an EMBL/GenBank/DDBJ whole genome shotgun (WGS) entry which is preliminary data.</text>
</comment>
<protein>
    <submittedName>
        <fullName evidence="1">Uncharacterized protein</fullName>
    </submittedName>
</protein>
<proteinExistence type="predicted"/>
<sequence length="53" mass="6102">MVKFKENWNKVDAKCPHCNGITKKVVGINKQNLKRLFAKPTLQDLIVFIMLST</sequence>
<feature type="non-terminal residue" evidence="1">
    <location>
        <position position="53"/>
    </location>
</feature>
<name>A0A0F9BYV1_9ZZZZ</name>
<organism evidence="1">
    <name type="scientific">marine sediment metagenome</name>
    <dbReference type="NCBI Taxonomy" id="412755"/>
    <lineage>
        <taxon>unclassified sequences</taxon>
        <taxon>metagenomes</taxon>
        <taxon>ecological metagenomes</taxon>
    </lineage>
</organism>
<dbReference type="AlphaFoldDB" id="A0A0F9BYV1"/>